<evidence type="ECO:0000256" key="5">
    <source>
        <dbReference type="PIRSR" id="PIRSR002583-1"/>
    </source>
</evidence>
<dbReference type="Gene3D" id="1.20.120.790">
    <property type="entry name" value="Heat shock protein 90, C-terminal domain"/>
    <property type="match status" value="1"/>
</dbReference>
<feature type="chain" id="PRO_5007727290" evidence="7">
    <location>
        <begin position="28"/>
        <end position="744"/>
    </location>
</feature>
<dbReference type="GO" id="GO:0051082">
    <property type="term" value="F:unfolded protein binding"/>
    <property type="evidence" value="ECO:0007669"/>
    <property type="project" value="InterPro"/>
</dbReference>
<sequence length="744" mass="85442">MARLNKTVKVVLQIALVVCLLLGATVAKETTEQVAKGEPTTFTAEVSKMLDILINSLYTNRAIFLRELISNGSDALDKVRVLYLTDPKNPVNKDGEPVTMDIHISIDKEQKQLIIRDGGIGMTKEDLSKNLGSLGTSGTKRFLEGMKSGATSGDSSNLIGQFGVGFYSVFLVAKRVIVASKHDSSDVQYVWESHGDGRFFLYEDPRGNTLGRGTELRIELKPDSIEYLNMDRIKETIHQYSEFIDFPIHVQEQMAEDEVVKELQAQGMVPEEVEAASKEPMYRWTLVNKNRPIWTRSFDEVKEADYDSFYKALTHDYREPLYYSHFKVEGEVEFDSILFIPTEASEEELDSTQRTKNIKLYVRRVFITDDFKDLLPRYLSFVKGVVDSNDLPLNVSRELLQESRVLQVIKKKLVRKALAMFADIQAQDDRIAVLKKEGREVETDAPNKGVRVLTKPTYKTFWELFGRHLRYGVVSDPNNRGRLLKLLRYRSSMSRGKYVTLKEYTDRMKKGQRGIYYLTGDSIELIERSPLLQDAKKRGIEVLYMTDTIDEYVVNNVPDFAGKKLINIAAADADYEEDDDRQRALRQKREERFEPLFSLLRQLFGEKEVKKIVLTKRHTDLPFLLTNDENHMSIRMQKLMRSQMTGSTSSMLRAQRVLEVNYRHPLVDELYRRFIVDPNDNIAEDIAWVLFDTANMQAEFPVLDVAAYSQRVVRLLATSVDLDPDQPLMAEDNGEAEEEETEDL</sequence>
<dbReference type="CDD" id="cd16927">
    <property type="entry name" value="HATPase_Hsp90-like"/>
    <property type="match status" value="1"/>
</dbReference>
<feature type="signal peptide" evidence="7">
    <location>
        <begin position="1"/>
        <end position="27"/>
    </location>
</feature>
<keyword evidence="4" id="KW-0143">Chaperone</keyword>
<dbReference type="AlphaFoldDB" id="S9U4L8"/>
<dbReference type="Pfam" id="PF00183">
    <property type="entry name" value="HSP90"/>
    <property type="match status" value="1"/>
</dbReference>
<feature type="binding site" evidence="5">
    <location>
        <position position="130"/>
    </location>
    <ligand>
        <name>ATP</name>
        <dbReference type="ChEBI" id="CHEBI:30616"/>
    </ligand>
</feature>
<feature type="binding site" evidence="5">
    <location>
        <begin position="137"/>
        <end position="138"/>
    </location>
    <ligand>
        <name>ATP</name>
        <dbReference type="ChEBI" id="CHEBI:30616"/>
    </ligand>
</feature>
<dbReference type="SUPFAM" id="SSF55874">
    <property type="entry name" value="ATPase domain of HSP90 chaperone/DNA topoisomerase II/histidine kinase"/>
    <property type="match status" value="1"/>
</dbReference>
<protein>
    <submittedName>
        <fullName evidence="9">Heat shock protein 90kDa beta</fullName>
    </submittedName>
</protein>
<keyword evidence="9" id="KW-0346">Stress response</keyword>
<evidence type="ECO:0000313" key="10">
    <source>
        <dbReference type="Proteomes" id="UP000015354"/>
    </source>
</evidence>
<reference evidence="9 10" key="1">
    <citation type="journal article" date="2013" name="PLoS ONE">
        <title>Predicting the Proteins of Angomonas deanei, Strigomonas culicis and Their Respective Endosymbionts Reveals New Aspects of the Trypanosomatidae Family.</title>
        <authorList>
            <person name="Motta M.C."/>
            <person name="Martins A.C."/>
            <person name="de Souza S.S."/>
            <person name="Catta-Preta C.M."/>
            <person name="Silva R."/>
            <person name="Klein C.C."/>
            <person name="de Almeida L.G."/>
            <person name="de Lima Cunha O."/>
            <person name="Ciapina L.P."/>
            <person name="Brocchi M."/>
            <person name="Colabardini A.C."/>
            <person name="de Araujo Lima B."/>
            <person name="Machado C.R."/>
            <person name="de Almeida Soares C.M."/>
            <person name="Probst C.M."/>
            <person name="de Menezes C.B."/>
            <person name="Thompson C.E."/>
            <person name="Bartholomeu D.C."/>
            <person name="Gradia D.F."/>
            <person name="Pavoni D.P."/>
            <person name="Grisard E.C."/>
            <person name="Fantinatti-Garboggini F."/>
            <person name="Marchini F.K."/>
            <person name="Rodrigues-Luiz G.F."/>
            <person name="Wagner G."/>
            <person name="Goldman G.H."/>
            <person name="Fietto J.L."/>
            <person name="Elias M.C."/>
            <person name="Goldman M.H."/>
            <person name="Sagot M.F."/>
            <person name="Pereira M."/>
            <person name="Stoco P.H."/>
            <person name="de Mendonca-Neto R.P."/>
            <person name="Teixeira S.M."/>
            <person name="Maciel T.E."/>
            <person name="de Oliveira Mendes T.A."/>
            <person name="Urmenyi T.P."/>
            <person name="de Souza W."/>
            <person name="Schenkman S."/>
            <person name="de Vasconcelos A.T."/>
        </authorList>
    </citation>
    <scope>NUCLEOTIDE SEQUENCE [LARGE SCALE GENOMIC DNA]</scope>
</reference>
<dbReference type="EMBL" id="ATMH01006526">
    <property type="protein sequence ID" value="EPY25717.1"/>
    <property type="molecule type" value="Genomic_DNA"/>
</dbReference>
<dbReference type="InterPro" id="IPR036890">
    <property type="entry name" value="HATPase_C_sf"/>
</dbReference>
<reference evidence="9" key="2">
    <citation type="submission" date="2013-03" db="EMBL/GenBank/DDBJ databases">
        <authorList>
            <person name="Motta M.C.M."/>
            <person name="Martins A.C.A."/>
            <person name="Preta C.M.C.C."/>
            <person name="Silva R."/>
            <person name="de Souza S.S."/>
            <person name="Klein C.C."/>
            <person name="de Almeida L.G.P."/>
            <person name="Cunha O.L."/>
            <person name="Colabardini A.C."/>
            <person name="Lima B.A."/>
            <person name="Machado C.R."/>
            <person name="Soares C.M.A."/>
            <person name="de Menezes C.B.A."/>
            <person name="Bartolomeu D.C."/>
            <person name="Grisard E.C."/>
            <person name="Fantinatti-Garboggini F."/>
            <person name="Rodrigues-Luiz G.F."/>
            <person name="Wagner G."/>
            <person name="Goldman G.H."/>
            <person name="Fietto J.L.R."/>
            <person name="Ciapina L.P."/>
            <person name="Brocchi M."/>
            <person name="Elias M.C."/>
            <person name="Goldman M.H.S."/>
            <person name="Sagot M.-F."/>
            <person name="Pereira M."/>
            <person name="Stoco P.H."/>
            <person name="Teixeira S.M.R."/>
            <person name="de Mendonca-Neto R.P."/>
            <person name="Maciel T.E.F."/>
            <person name="Mendes T.A.O."/>
            <person name="Urmenyi T.P."/>
            <person name="Teixeira M.M.G."/>
            <person name="de Camargo E.F.P."/>
            <person name="de Sousa W."/>
            <person name="Schenkman S."/>
            <person name="de Vasconcelos A.T.R."/>
        </authorList>
    </citation>
    <scope>NUCLEOTIDE SEQUENCE</scope>
</reference>
<organism evidence="9 10">
    <name type="scientific">Strigomonas culicis</name>
    <dbReference type="NCBI Taxonomy" id="28005"/>
    <lineage>
        <taxon>Eukaryota</taxon>
        <taxon>Discoba</taxon>
        <taxon>Euglenozoa</taxon>
        <taxon>Kinetoplastea</taxon>
        <taxon>Metakinetoplastina</taxon>
        <taxon>Trypanosomatida</taxon>
        <taxon>Trypanosomatidae</taxon>
        <taxon>Strigomonadinae</taxon>
        <taxon>Strigomonas</taxon>
    </lineage>
</organism>
<dbReference type="SUPFAM" id="SSF54211">
    <property type="entry name" value="Ribosomal protein S5 domain 2-like"/>
    <property type="match status" value="1"/>
</dbReference>
<dbReference type="PRINTS" id="PR00775">
    <property type="entry name" value="HEATSHOCK90"/>
</dbReference>
<feature type="binding site" evidence="5">
    <location>
        <position position="117"/>
    </location>
    <ligand>
        <name>ATP</name>
        <dbReference type="ChEBI" id="CHEBI:30616"/>
    </ligand>
</feature>
<dbReference type="PANTHER" id="PTHR11528">
    <property type="entry name" value="HEAT SHOCK PROTEIN 90 FAMILY MEMBER"/>
    <property type="match status" value="1"/>
</dbReference>
<keyword evidence="7" id="KW-0732">Signal</keyword>
<feature type="binding site" evidence="5">
    <location>
        <position position="67"/>
    </location>
    <ligand>
        <name>ATP</name>
        <dbReference type="ChEBI" id="CHEBI:30616"/>
    </ligand>
</feature>
<evidence type="ECO:0000256" key="4">
    <source>
        <dbReference type="ARBA" id="ARBA00023186"/>
    </source>
</evidence>
<dbReference type="InterPro" id="IPR037196">
    <property type="entry name" value="HSP90_C"/>
</dbReference>
<dbReference type="Gene3D" id="3.30.230.80">
    <property type="match status" value="1"/>
</dbReference>
<name>S9U4L8_9TRYP</name>
<keyword evidence="3 5" id="KW-0067">ATP-binding</keyword>
<dbReference type="HAMAP" id="MF_00505">
    <property type="entry name" value="HSP90"/>
    <property type="match status" value="1"/>
</dbReference>
<dbReference type="InterPro" id="IPR020568">
    <property type="entry name" value="Ribosomal_Su5_D2-typ_SF"/>
</dbReference>
<evidence type="ECO:0000256" key="1">
    <source>
        <dbReference type="ARBA" id="ARBA00008239"/>
    </source>
</evidence>
<dbReference type="EMBL" id="ATMH01008645">
    <property type="protein sequence ID" value="EPY21226.1"/>
    <property type="molecule type" value="Genomic_DNA"/>
</dbReference>
<feature type="binding site" evidence="5">
    <location>
        <position position="397"/>
    </location>
    <ligand>
        <name>ATP</name>
        <dbReference type="ChEBI" id="CHEBI:30616"/>
    </ligand>
</feature>
<evidence type="ECO:0000256" key="7">
    <source>
        <dbReference type="SAM" id="SignalP"/>
    </source>
</evidence>
<dbReference type="GO" id="GO:0005524">
    <property type="term" value="F:ATP binding"/>
    <property type="evidence" value="ECO:0007669"/>
    <property type="project" value="UniProtKB-KW"/>
</dbReference>
<proteinExistence type="inferred from homology"/>
<dbReference type="Gene3D" id="3.40.50.11260">
    <property type="match status" value="1"/>
</dbReference>
<feature type="binding site" evidence="5">
    <location>
        <begin position="161"/>
        <end position="166"/>
    </location>
    <ligand>
        <name>ATP</name>
        <dbReference type="ChEBI" id="CHEBI:30616"/>
    </ligand>
</feature>
<dbReference type="InterPro" id="IPR001404">
    <property type="entry name" value="Hsp90_fam"/>
</dbReference>
<feature type="binding site" evidence="5">
    <location>
        <position position="71"/>
    </location>
    <ligand>
        <name>ATP</name>
        <dbReference type="ChEBI" id="CHEBI:30616"/>
    </ligand>
</feature>
<accession>S9U4L8</accession>
<feature type="binding site" evidence="5">
    <location>
        <position position="122"/>
    </location>
    <ligand>
        <name>ATP</name>
        <dbReference type="ChEBI" id="CHEBI:30616"/>
    </ligand>
</feature>
<gene>
    <name evidence="9" type="ORF">STCU_06526</name>
    <name evidence="8" type="ORF">STCU_08645</name>
</gene>
<dbReference type="PIRSF" id="PIRSF002583">
    <property type="entry name" value="Hsp90"/>
    <property type="match status" value="1"/>
</dbReference>
<dbReference type="GO" id="GO:0140662">
    <property type="term" value="F:ATP-dependent protein folding chaperone"/>
    <property type="evidence" value="ECO:0007669"/>
    <property type="project" value="InterPro"/>
</dbReference>
<dbReference type="Pfam" id="PF13589">
    <property type="entry name" value="HATPase_c_3"/>
    <property type="match status" value="1"/>
</dbReference>
<feature type="compositionally biased region" description="Acidic residues" evidence="6">
    <location>
        <begin position="732"/>
        <end position="744"/>
    </location>
</feature>
<dbReference type="InterPro" id="IPR020575">
    <property type="entry name" value="Hsp90_N"/>
</dbReference>
<dbReference type="OrthoDB" id="5426351at2759"/>
<evidence type="ECO:0000256" key="3">
    <source>
        <dbReference type="ARBA" id="ARBA00022840"/>
    </source>
</evidence>
<evidence type="ECO:0000313" key="9">
    <source>
        <dbReference type="EMBL" id="EPY25717.1"/>
    </source>
</evidence>
<evidence type="ECO:0000256" key="6">
    <source>
        <dbReference type="SAM" id="MobiDB-lite"/>
    </source>
</evidence>
<dbReference type="NCBIfam" id="NF003555">
    <property type="entry name" value="PRK05218.1"/>
    <property type="match status" value="1"/>
</dbReference>
<dbReference type="SUPFAM" id="SSF110942">
    <property type="entry name" value="HSP90 C-terminal domain"/>
    <property type="match status" value="1"/>
</dbReference>
<dbReference type="FunFam" id="3.30.565.10:FF:000005">
    <property type="entry name" value="Heat shock protein 90"/>
    <property type="match status" value="1"/>
</dbReference>
<evidence type="ECO:0000313" key="8">
    <source>
        <dbReference type="EMBL" id="EPY21226.1"/>
    </source>
</evidence>
<keyword evidence="2 5" id="KW-0547">Nucleotide-binding</keyword>
<dbReference type="GO" id="GO:0016887">
    <property type="term" value="F:ATP hydrolysis activity"/>
    <property type="evidence" value="ECO:0007669"/>
    <property type="project" value="InterPro"/>
</dbReference>
<feature type="binding site" evidence="5">
    <location>
        <position position="214"/>
    </location>
    <ligand>
        <name>ATP</name>
        <dbReference type="ChEBI" id="CHEBI:30616"/>
    </ligand>
</feature>
<dbReference type="Gene3D" id="3.30.565.10">
    <property type="entry name" value="Histidine kinase-like ATPase, C-terminal domain"/>
    <property type="match status" value="1"/>
</dbReference>
<comment type="similarity">
    <text evidence="1">Belongs to the heat shock protein 90 family.</text>
</comment>
<keyword evidence="10" id="KW-1185">Reference proteome</keyword>
<feature type="region of interest" description="Disordered" evidence="6">
    <location>
        <begin position="724"/>
        <end position="744"/>
    </location>
</feature>
<evidence type="ECO:0000256" key="2">
    <source>
        <dbReference type="ARBA" id="ARBA00022741"/>
    </source>
</evidence>
<comment type="caution">
    <text evidence="9">The sequence shown here is derived from an EMBL/GenBank/DDBJ whole genome shotgun (WGS) entry which is preliminary data.</text>
</comment>
<dbReference type="Proteomes" id="UP000015354">
    <property type="component" value="Unassembled WGS sequence"/>
</dbReference>